<keyword evidence="1" id="KW-0732">Signal</keyword>
<dbReference type="EMBL" id="JAQOND010000032">
    <property type="protein sequence ID" value="MDC2828452.1"/>
    <property type="molecule type" value="Genomic_DNA"/>
</dbReference>
<organism evidence="2 3">
    <name type="scientific">Limosilactobacillus mucosae</name>
    <name type="common">Lactobacillus mucosae</name>
    <dbReference type="NCBI Taxonomy" id="97478"/>
    <lineage>
        <taxon>Bacteria</taxon>
        <taxon>Bacillati</taxon>
        <taxon>Bacillota</taxon>
        <taxon>Bacilli</taxon>
        <taxon>Lactobacillales</taxon>
        <taxon>Lactobacillaceae</taxon>
        <taxon>Limosilactobacillus</taxon>
    </lineage>
</organism>
<dbReference type="RefSeq" id="WP_272207402.1">
    <property type="nucleotide sequence ID" value="NZ_JAQONC010000001.1"/>
</dbReference>
<proteinExistence type="predicted"/>
<gene>
    <name evidence="2" type="ORF">PO158_09185</name>
</gene>
<feature type="chain" id="PRO_5042506426" evidence="1">
    <location>
        <begin position="28"/>
        <end position="443"/>
    </location>
</feature>
<dbReference type="Proteomes" id="UP001218021">
    <property type="component" value="Unassembled WGS sequence"/>
</dbReference>
<dbReference type="PROSITE" id="PS51257">
    <property type="entry name" value="PROKAR_LIPOPROTEIN"/>
    <property type="match status" value="1"/>
</dbReference>
<evidence type="ECO:0000313" key="3">
    <source>
        <dbReference type="Proteomes" id="UP001218021"/>
    </source>
</evidence>
<accession>A0AAJ1HS15</accession>
<dbReference type="AlphaFoldDB" id="A0AAJ1HS15"/>
<feature type="signal peptide" evidence="1">
    <location>
        <begin position="1"/>
        <end position="27"/>
    </location>
</feature>
<protein>
    <submittedName>
        <fullName evidence="2">Uncharacterized protein</fullName>
    </submittedName>
</protein>
<sequence>MKNTKIKLVAKLSVMGLLLLTFLSGCGNNRATVASNSQSNQSTVTSSSSSESNLQVTLQKGKFQQASGLLSVPVVMKNTGYNTTLIDSKKFTLHVGNVTLHPYQLGGEAADYHLDFSSNDTWQNTLTFNTGVHLTNSELKSVKLTYKLDNGKSITAKNLNTTDSQSKNRVSMSQLKTTDLGSYYKSTIAYTKEVNKQKEKDSENITSIEDKFQDANYDQFRMWVAIPSTGPQGSGNIVIKILNNTNNDFVLPYDDFELKDKNNNEVRVNPSYRQYMLYIPHGKYTTVAIPMEEKIVSKNSPYHVEMRVSNGNFFDVNGGFHPAEVIFSNQVDANTIFSQSPKKYPSDDIQWSNQAVDTTHNRITADVKLTDYFYLDNKASGYKVVGNDDNGNQKVVGVTSATPRWVPTTDKTTVKWKVKNLSDVMNYPHVALQYDGQTILNLK</sequence>
<evidence type="ECO:0000313" key="2">
    <source>
        <dbReference type="EMBL" id="MDC2828452.1"/>
    </source>
</evidence>
<name>A0AAJ1HS15_LIMMU</name>
<evidence type="ECO:0000256" key="1">
    <source>
        <dbReference type="SAM" id="SignalP"/>
    </source>
</evidence>
<reference evidence="2" key="1">
    <citation type="submission" date="2023-01" db="EMBL/GenBank/DDBJ databases">
        <title>Genome analysis of 13 Lactobacillus isolated from gut of wild boar.</title>
        <authorList>
            <person name="Papp P."/>
            <person name="Libisch B."/>
            <person name="Nagy T."/>
            <person name="Olasz F."/>
        </authorList>
    </citation>
    <scope>NUCLEOTIDE SEQUENCE</scope>
    <source>
        <strain evidence="2">F108</strain>
    </source>
</reference>
<comment type="caution">
    <text evidence="2">The sequence shown here is derived from an EMBL/GenBank/DDBJ whole genome shotgun (WGS) entry which is preliminary data.</text>
</comment>